<dbReference type="AlphaFoldDB" id="Q9ZSX1"/>
<proteinExistence type="predicted"/>
<reference evidence="4" key="1">
    <citation type="journal article" date="2001" name="Genome Res.">
        <title>Sequence, regulation, and evolution of the maize 22-kD alpha zein gene family.</title>
        <authorList>
            <person name="Song R."/>
            <person name="Llaca V."/>
            <person name="Linton E."/>
            <person name="Messing J."/>
        </authorList>
    </citation>
    <scope>NUCLEOTIDE SEQUENCE</scope>
</reference>
<dbReference type="GO" id="GO:0015074">
    <property type="term" value="P:DNA integration"/>
    <property type="evidence" value="ECO:0007669"/>
    <property type="project" value="InterPro"/>
</dbReference>
<evidence type="ECO:0000313" key="4">
    <source>
        <dbReference type="EMBL" id="AAD09018.1"/>
    </source>
</evidence>
<accession>Q9ZSX1</accession>
<dbReference type="InterPro" id="IPR025724">
    <property type="entry name" value="GAG-pre-integrase_dom"/>
</dbReference>
<dbReference type="PANTHER" id="PTHR42648:SF21">
    <property type="entry name" value="CYSTEINE-RICH RLK (RECEPTOR-LIKE PROTEIN KINASE) 8"/>
    <property type="match status" value="1"/>
</dbReference>
<feature type="region of interest" description="Disordered" evidence="2">
    <location>
        <begin position="439"/>
        <end position="476"/>
    </location>
</feature>
<organism evidence="4">
    <name type="scientific">Zea mays</name>
    <name type="common">Maize</name>
    <dbReference type="NCBI Taxonomy" id="4577"/>
    <lineage>
        <taxon>Eukaryota</taxon>
        <taxon>Viridiplantae</taxon>
        <taxon>Streptophyta</taxon>
        <taxon>Embryophyta</taxon>
        <taxon>Tracheophyta</taxon>
        <taxon>Spermatophyta</taxon>
        <taxon>Magnoliopsida</taxon>
        <taxon>Liliopsida</taxon>
        <taxon>Poales</taxon>
        <taxon>Poaceae</taxon>
        <taxon>PACMAD clade</taxon>
        <taxon>Panicoideae</taxon>
        <taxon>Andropogonodae</taxon>
        <taxon>Andropogoneae</taxon>
        <taxon>Tripsacinae</taxon>
        <taxon>Zea</taxon>
    </lineage>
</organism>
<evidence type="ECO:0000256" key="2">
    <source>
        <dbReference type="SAM" id="MobiDB-lite"/>
    </source>
</evidence>
<dbReference type="Pfam" id="PF25597">
    <property type="entry name" value="SH3_retrovirus"/>
    <property type="match status" value="1"/>
</dbReference>
<dbReference type="Gene3D" id="3.30.420.10">
    <property type="entry name" value="Ribonuclease H-like superfamily/Ribonuclease H"/>
    <property type="match status" value="1"/>
</dbReference>
<dbReference type="InterPro" id="IPR057670">
    <property type="entry name" value="SH3_retrovirus"/>
</dbReference>
<name>Q9ZSX1_MAIZE</name>
<feature type="domain" description="Integrase catalytic" evidence="3">
    <location>
        <begin position="179"/>
        <end position="345"/>
    </location>
</feature>
<feature type="compositionally biased region" description="Low complexity" evidence="2">
    <location>
        <begin position="445"/>
        <end position="456"/>
    </location>
</feature>
<dbReference type="PROSITE" id="PS50994">
    <property type="entry name" value="INTEGRASE"/>
    <property type="match status" value="1"/>
</dbReference>
<evidence type="ECO:0000256" key="1">
    <source>
        <dbReference type="ARBA" id="ARBA00022670"/>
    </source>
</evidence>
<dbReference type="EMBL" id="AF090446">
    <property type="protein sequence ID" value="AAD09018.1"/>
    <property type="molecule type" value="Genomic_DNA"/>
</dbReference>
<dbReference type="PANTHER" id="PTHR42648">
    <property type="entry name" value="TRANSPOSASE, PUTATIVE-RELATED"/>
    <property type="match status" value="1"/>
</dbReference>
<dbReference type="InterPro" id="IPR001584">
    <property type="entry name" value="Integrase_cat-core"/>
</dbReference>
<dbReference type="GO" id="GO:0006508">
    <property type="term" value="P:proteolysis"/>
    <property type="evidence" value="ECO:0007669"/>
    <property type="project" value="UniProtKB-KW"/>
</dbReference>
<keyword evidence="1" id="KW-0645">Protease</keyword>
<dbReference type="Pfam" id="PF00665">
    <property type="entry name" value="rve"/>
    <property type="match status" value="1"/>
</dbReference>
<dbReference type="GO" id="GO:0008233">
    <property type="term" value="F:peptidase activity"/>
    <property type="evidence" value="ECO:0007669"/>
    <property type="project" value="UniProtKB-KW"/>
</dbReference>
<dbReference type="InterPro" id="IPR012337">
    <property type="entry name" value="RNaseH-like_sf"/>
</dbReference>
<dbReference type="GO" id="GO:0003676">
    <property type="term" value="F:nucleic acid binding"/>
    <property type="evidence" value="ECO:0007669"/>
    <property type="project" value="InterPro"/>
</dbReference>
<protein>
    <submittedName>
        <fullName evidence="4">Polyprotein</fullName>
    </submittedName>
</protein>
<dbReference type="InterPro" id="IPR054722">
    <property type="entry name" value="PolX-like_BBD"/>
</dbReference>
<evidence type="ECO:0000259" key="3">
    <source>
        <dbReference type="PROSITE" id="PS50994"/>
    </source>
</evidence>
<dbReference type="InterPro" id="IPR039537">
    <property type="entry name" value="Retrotran_Ty1/copia-like"/>
</dbReference>
<keyword evidence="1" id="KW-0378">Hydrolase</keyword>
<dbReference type="Pfam" id="PF22936">
    <property type="entry name" value="Pol_BBD"/>
    <property type="match status" value="1"/>
</dbReference>
<dbReference type="SUPFAM" id="SSF53098">
    <property type="entry name" value="Ribonuclease H-like"/>
    <property type="match status" value="1"/>
</dbReference>
<dbReference type="InterPro" id="IPR036397">
    <property type="entry name" value="RNaseH_sf"/>
</dbReference>
<sequence length="476" mass="53581">MTGEKKMFTSYVKNKDSQDSIIFGDGNQGKVKGLGKIAISNEHSISNVFLVESLGYNLLSVSQLCNMGYNCLFTNIDVSVFRRSDGSLAFKGLLDGKLYLVDFSKEEAGLDACLIAKTSMGWLWHRRLAHVGMKNLHKLLKGEHVIGLTNVQFEKDRPCAACQAGKQVGGAHHSKNVMTTSRPLELLHMDLFGPVAYLSIGGSKYGLVIVDDFSRFTWVFFLQDKSKTQGTLKRFLRRAQNEFELKVKKIRSDNGSEFKNLQVEEFLEEEGIKHEFSAPYTPQQNGVVERKNRTLIDMARIMLGEFKTPERFWSEAMNTACHAINRVYLHRLLKKTSYELLTGNKPNVSYFRVFGSKCYILVKKGRNSKFAPKAVEGFLLGYDSNTKAYRVFNKSSGLVEVSSDVVFDETNGSPREQVVDLDDVDEEDVPTAAIRTMAIGDVRPQEQLEQDQLSSSTMVHPPTQDNEQVPQVEAHD</sequence>
<dbReference type="Pfam" id="PF13976">
    <property type="entry name" value="gag_pre-integrs"/>
    <property type="match status" value="1"/>
</dbReference>